<dbReference type="SUPFAM" id="SSF51445">
    <property type="entry name" value="(Trans)glycosidases"/>
    <property type="match status" value="1"/>
</dbReference>
<gene>
    <name evidence="6" type="ORF">GEV01_06685</name>
</gene>
<proteinExistence type="inferred from homology"/>
<dbReference type="GO" id="GO:0009986">
    <property type="term" value="C:cell surface"/>
    <property type="evidence" value="ECO:0007669"/>
    <property type="project" value="TreeGrafter"/>
</dbReference>
<sequence length="444" mass="49437">MVTTRLLGTAWLAAALLGGAAAWAQAPVPAPASALPMLHTEGTQWLAADGSRPALRGVNLGNYLIQEFWMMGQGSAGIDDQCKLEAVLDRRFGYAERERLYALYRDNWITQRDWDMLPKMKLNLVRLPFIYSVVEDEKNPRHLRADAWRYLDNAIAEAEKRGIYVILDLHGAVGSQGWEHHSGCAGKNKYWDTPDYQARTIWLWQQIAARYKDRGAVAGYSILNEPWGTTPENLAVVMGTLYREIRKVDPNHVIILPGHSKGIDAYGKPSEHGQVNVAFEMHPYPGHFGWGKPGAEVHRDWLQCDADKGGKGGVCAWKAQQQQQLNTAYFIGEFQPWAFMGPELGGQVTRATYDTYVANGWASTAWSYKLVTNQGGQGKGTWGLVTNAPGAKIPKLDFNTAPLAEIENLFRLFGSVPYEPQQTIIKWMNASVPPTPFAPSIKKP</sequence>
<evidence type="ECO:0000313" key="6">
    <source>
        <dbReference type="EMBL" id="MQA19199.1"/>
    </source>
</evidence>
<name>A0A843S4Z9_9BURK</name>
<dbReference type="GO" id="GO:0005576">
    <property type="term" value="C:extracellular region"/>
    <property type="evidence" value="ECO:0007669"/>
    <property type="project" value="TreeGrafter"/>
</dbReference>
<feature type="chain" id="PRO_5033042484" evidence="4">
    <location>
        <begin position="27"/>
        <end position="444"/>
    </location>
</feature>
<accession>A0A843S4Z9</accession>
<comment type="caution">
    <text evidence="6">The sequence shown here is derived from an EMBL/GenBank/DDBJ whole genome shotgun (WGS) entry which is preliminary data.</text>
</comment>
<evidence type="ECO:0000313" key="7">
    <source>
        <dbReference type="Proteomes" id="UP000444318"/>
    </source>
</evidence>
<dbReference type="AlphaFoldDB" id="A0A843S4Z9"/>
<organism evidence="6 7">
    <name type="scientific">Rugamonas rivuli</name>
    <dbReference type="NCBI Taxonomy" id="2743358"/>
    <lineage>
        <taxon>Bacteria</taxon>
        <taxon>Pseudomonadati</taxon>
        <taxon>Pseudomonadota</taxon>
        <taxon>Betaproteobacteria</taxon>
        <taxon>Burkholderiales</taxon>
        <taxon>Oxalobacteraceae</taxon>
        <taxon>Telluria group</taxon>
        <taxon>Rugamonas</taxon>
    </lineage>
</organism>
<keyword evidence="1 3" id="KW-0378">Hydrolase</keyword>
<dbReference type="PANTHER" id="PTHR31297">
    <property type="entry name" value="GLUCAN ENDO-1,6-BETA-GLUCOSIDASE B"/>
    <property type="match status" value="1"/>
</dbReference>
<dbReference type="Proteomes" id="UP000444318">
    <property type="component" value="Unassembled WGS sequence"/>
</dbReference>
<evidence type="ECO:0000256" key="2">
    <source>
        <dbReference type="ARBA" id="ARBA00023295"/>
    </source>
</evidence>
<dbReference type="Gene3D" id="3.20.20.80">
    <property type="entry name" value="Glycosidases"/>
    <property type="match status" value="1"/>
</dbReference>
<dbReference type="InterPro" id="IPR050386">
    <property type="entry name" value="Glycosyl_hydrolase_5"/>
</dbReference>
<evidence type="ECO:0000256" key="3">
    <source>
        <dbReference type="RuleBase" id="RU361153"/>
    </source>
</evidence>
<dbReference type="InterPro" id="IPR001547">
    <property type="entry name" value="Glyco_hydro_5"/>
</dbReference>
<evidence type="ECO:0000256" key="4">
    <source>
        <dbReference type="SAM" id="SignalP"/>
    </source>
</evidence>
<dbReference type="Pfam" id="PF00150">
    <property type="entry name" value="Cellulase"/>
    <property type="match status" value="1"/>
</dbReference>
<keyword evidence="2 3" id="KW-0326">Glycosidase</keyword>
<evidence type="ECO:0000259" key="5">
    <source>
        <dbReference type="Pfam" id="PF00150"/>
    </source>
</evidence>
<keyword evidence="7" id="KW-1185">Reference proteome</keyword>
<evidence type="ECO:0000256" key="1">
    <source>
        <dbReference type="ARBA" id="ARBA00022801"/>
    </source>
</evidence>
<dbReference type="EMBL" id="WHUF01000002">
    <property type="protein sequence ID" value="MQA19199.1"/>
    <property type="molecule type" value="Genomic_DNA"/>
</dbReference>
<feature type="domain" description="Glycoside hydrolase family 5" evidence="5">
    <location>
        <begin position="109"/>
        <end position="367"/>
    </location>
</feature>
<dbReference type="GO" id="GO:0008422">
    <property type="term" value="F:beta-glucosidase activity"/>
    <property type="evidence" value="ECO:0007669"/>
    <property type="project" value="TreeGrafter"/>
</dbReference>
<dbReference type="RefSeq" id="WP_152802810.1">
    <property type="nucleotide sequence ID" value="NZ_WHUF01000002.1"/>
</dbReference>
<reference evidence="6 7" key="1">
    <citation type="submission" date="2019-10" db="EMBL/GenBank/DDBJ databases">
        <title>Two novel species isolated from a subtropical stream in China.</title>
        <authorList>
            <person name="Lu H."/>
        </authorList>
    </citation>
    <scope>NUCLEOTIDE SEQUENCE [LARGE SCALE GENOMIC DNA]</scope>
    <source>
        <strain evidence="6 7">FT103W</strain>
    </source>
</reference>
<keyword evidence="4" id="KW-0732">Signal</keyword>
<dbReference type="PANTHER" id="PTHR31297:SF13">
    <property type="entry name" value="PUTATIVE-RELATED"/>
    <property type="match status" value="1"/>
</dbReference>
<protein>
    <submittedName>
        <fullName evidence="6">Cellulase family glycosylhydrolase</fullName>
    </submittedName>
</protein>
<dbReference type="GO" id="GO:0009251">
    <property type="term" value="P:glucan catabolic process"/>
    <property type="evidence" value="ECO:0007669"/>
    <property type="project" value="TreeGrafter"/>
</dbReference>
<dbReference type="InterPro" id="IPR017853">
    <property type="entry name" value="GH"/>
</dbReference>
<feature type="signal peptide" evidence="4">
    <location>
        <begin position="1"/>
        <end position="26"/>
    </location>
</feature>
<comment type="similarity">
    <text evidence="3">Belongs to the glycosyl hydrolase 5 (cellulase A) family.</text>
</comment>